<dbReference type="GO" id="GO:0016301">
    <property type="term" value="F:kinase activity"/>
    <property type="evidence" value="ECO:0007669"/>
    <property type="project" value="UniProtKB-KW"/>
</dbReference>
<evidence type="ECO:0000256" key="4">
    <source>
        <dbReference type="ARBA" id="ARBA00022679"/>
    </source>
</evidence>
<keyword evidence="11" id="KW-1185">Reference proteome</keyword>
<sequence length="601" mass="65045">MPASSFHRLLQSFRPTPAAGAVPVAVQRIQLDLLLQKTGALRLLSPIPFAAPLALIFHARWGSPLALAWLALFAAVSISCFVARHRLERRQPLADDAIAPALRRSHRNILLLGLMWGLAPWMLDPHGDLAYLLMTSVFVVAAVALGSMLVASHRQTIAAMLGLCSALAWFGGVVGWVLAASSLLFLLMALDWIRQQQALLQQSLVVRFEKEDLARRLEQQVELVREANREKTRFFASASHDLRQPLHAISLFTSTLQRTALPADGVETVEQLAQSVQALSHSLETMLDVSRLDAGAVQPRLRSVGVHALFVSLQNTFAGRAEEKGLHLRLRSPGDLHVASDPLLLERLVGNLVDNAIKYTHAGGVLVAARAADVSGRAGHIRIDVVDTGQGIPAEEHRRVFEEFYQVGNPQRDRGSGLGIGLSIVKRLSELLAHPVRLQSRPGRGTRVQVWVPQAHAAPSARSEGDAAAETVAAPALPAHVLVLDDEAASRQAMAALLASHGCRVSTAGGIAEAEALLHGARFDAAIVDYRLPGARNGLDYLLDLREQSPRLRTLLVTGETAPRRMAAIHASGVPFLHKPVRAQQLLEALASPREPHGEKT</sequence>
<evidence type="ECO:0000256" key="7">
    <source>
        <dbReference type="SAM" id="Phobius"/>
    </source>
</evidence>
<keyword evidence="4" id="KW-0808">Transferase</keyword>
<reference evidence="10 11" key="1">
    <citation type="submission" date="2020-10" db="EMBL/GenBank/DDBJ databases">
        <title>Ramlibacter sp. HM2 16S ribosomal RNA gene Genome sequencing and assembly.</title>
        <authorList>
            <person name="Kang M."/>
        </authorList>
    </citation>
    <scope>NUCLEOTIDE SEQUENCE [LARGE SCALE GENOMIC DNA]</scope>
    <source>
        <strain evidence="10 11">HM2</strain>
    </source>
</reference>
<proteinExistence type="predicted"/>
<evidence type="ECO:0000256" key="3">
    <source>
        <dbReference type="ARBA" id="ARBA00022553"/>
    </source>
</evidence>
<comment type="caution">
    <text evidence="10">The sequence shown here is derived from an EMBL/GenBank/DDBJ whole genome shotgun (WGS) entry which is preliminary data.</text>
</comment>
<dbReference type="CDD" id="cd00156">
    <property type="entry name" value="REC"/>
    <property type="match status" value="1"/>
</dbReference>
<feature type="transmembrane region" description="Helical" evidence="7">
    <location>
        <begin position="129"/>
        <end position="151"/>
    </location>
</feature>
<dbReference type="SMART" id="SM00387">
    <property type="entry name" value="HATPase_c"/>
    <property type="match status" value="1"/>
</dbReference>
<dbReference type="InterPro" id="IPR003661">
    <property type="entry name" value="HisK_dim/P_dom"/>
</dbReference>
<dbReference type="InterPro" id="IPR036890">
    <property type="entry name" value="HATPase_C_sf"/>
</dbReference>
<evidence type="ECO:0000259" key="8">
    <source>
        <dbReference type="PROSITE" id="PS50109"/>
    </source>
</evidence>
<dbReference type="PROSITE" id="PS50110">
    <property type="entry name" value="RESPONSE_REGULATORY"/>
    <property type="match status" value="1"/>
</dbReference>
<dbReference type="InterPro" id="IPR011006">
    <property type="entry name" value="CheY-like_superfamily"/>
</dbReference>
<dbReference type="Pfam" id="PF00512">
    <property type="entry name" value="HisKA"/>
    <property type="match status" value="1"/>
</dbReference>
<dbReference type="Pfam" id="PF02518">
    <property type="entry name" value="HATPase_c"/>
    <property type="match status" value="1"/>
</dbReference>
<dbReference type="InterPro" id="IPR001789">
    <property type="entry name" value="Sig_transdc_resp-reg_receiver"/>
</dbReference>
<dbReference type="InterPro" id="IPR003594">
    <property type="entry name" value="HATPase_dom"/>
</dbReference>
<dbReference type="CDD" id="cd00082">
    <property type="entry name" value="HisKA"/>
    <property type="match status" value="1"/>
</dbReference>
<feature type="domain" description="Histidine kinase" evidence="8">
    <location>
        <begin position="237"/>
        <end position="456"/>
    </location>
</feature>
<dbReference type="SMART" id="SM00448">
    <property type="entry name" value="REC"/>
    <property type="match status" value="1"/>
</dbReference>
<dbReference type="Gene3D" id="1.10.287.130">
    <property type="match status" value="1"/>
</dbReference>
<evidence type="ECO:0000256" key="1">
    <source>
        <dbReference type="ARBA" id="ARBA00000085"/>
    </source>
</evidence>
<feature type="modified residue" description="4-aspartylphosphate" evidence="6">
    <location>
        <position position="529"/>
    </location>
</feature>
<dbReference type="SMART" id="SM00388">
    <property type="entry name" value="HisKA"/>
    <property type="match status" value="1"/>
</dbReference>
<keyword evidence="7" id="KW-0472">Membrane</keyword>
<dbReference type="SUPFAM" id="SSF47384">
    <property type="entry name" value="Homodimeric domain of signal transducing histidine kinase"/>
    <property type="match status" value="1"/>
</dbReference>
<dbReference type="RefSeq" id="WP_193677987.1">
    <property type="nucleotide sequence ID" value="NZ_JADDIV010000005.1"/>
</dbReference>
<dbReference type="EC" id="2.7.13.3" evidence="2"/>
<name>A0ABR9S774_9BURK</name>
<dbReference type="SUPFAM" id="SSF55874">
    <property type="entry name" value="ATPase domain of HSP90 chaperone/DNA topoisomerase II/histidine kinase"/>
    <property type="match status" value="1"/>
</dbReference>
<dbReference type="InterPro" id="IPR005467">
    <property type="entry name" value="His_kinase_dom"/>
</dbReference>
<dbReference type="Gene3D" id="3.40.50.2300">
    <property type="match status" value="1"/>
</dbReference>
<keyword evidence="7" id="KW-1133">Transmembrane helix</keyword>
<feature type="transmembrane region" description="Helical" evidence="7">
    <location>
        <begin position="65"/>
        <end position="84"/>
    </location>
</feature>
<dbReference type="PROSITE" id="PS50109">
    <property type="entry name" value="HIS_KIN"/>
    <property type="match status" value="1"/>
</dbReference>
<comment type="catalytic activity">
    <reaction evidence="1">
        <text>ATP + protein L-histidine = ADP + protein N-phospho-L-histidine.</text>
        <dbReference type="EC" id="2.7.13.3"/>
    </reaction>
</comment>
<feature type="transmembrane region" description="Helical" evidence="7">
    <location>
        <begin position="163"/>
        <end position="190"/>
    </location>
</feature>
<keyword evidence="5 10" id="KW-0418">Kinase</keyword>
<evidence type="ECO:0000256" key="6">
    <source>
        <dbReference type="PROSITE-ProRule" id="PRU00169"/>
    </source>
</evidence>
<organism evidence="10 11">
    <name type="scientific">Ramlibacter pallidus</name>
    <dbReference type="NCBI Taxonomy" id="2780087"/>
    <lineage>
        <taxon>Bacteria</taxon>
        <taxon>Pseudomonadati</taxon>
        <taxon>Pseudomonadota</taxon>
        <taxon>Betaproteobacteria</taxon>
        <taxon>Burkholderiales</taxon>
        <taxon>Comamonadaceae</taxon>
        <taxon>Ramlibacter</taxon>
    </lineage>
</organism>
<evidence type="ECO:0000259" key="9">
    <source>
        <dbReference type="PROSITE" id="PS50110"/>
    </source>
</evidence>
<dbReference type="Gene3D" id="3.30.565.10">
    <property type="entry name" value="Histidine kinase-like ATPase, C-terminal domain"/>
    <property type="match status" value="1"/>
</dbReference>
<dbReference type="SUPFAM" id="SSF52172">
    <property type="entry name" value="CheY-like"/>
    <property type="match status" value="1"/>
</dbReference>
<evidence type="ECO:0000256" key="2">
    <source>
        <dbReference type="ARBA" id="ARBA00012438"/>
    </source>
</evidence>
<evidence type="ECO:0000313" key="11">
    <source>
        <dbReference type="Proteomes" id="UP000806285"/>
    </source>
</evidence>
<evidence type="ECO:0000313" key="10">
    <source>
        <dbReference type="EMBL" id="MBE7369356.1"/>
    </source>
</evidence>
<dbReference type="Pfam" id="PF00072">
    <property type="entry name" value="Response_reg"/>
    <property type="match status" value="1"/>
</dbReference>
<dbReference type="Proteomes" id="UP000806285">
    <property type="component" value="Unassembled WGS sequence"/>
</dbReference>
<feature type="transmembrane region" description="Helical" evidence="7">
    <location>
        <begin position="105"/>
        <end position="123"/>
    </location>
</feature>
<dbReference type="InterPro" id="IPR004358">
    <property type="entry name" value="Sig_transdc_His_kin-like_C"/>
</dbReference>
<dbReference type="PRINTS" id="PR00344">
    <property type="entry name" value="BCTRLSENSOR"/>
</dbReference>
<dbReference type="EMBL" id="JADDIV010000005">
    <property type="protein sequence ID" value="MBE7369356.1"/>
    <property type="molecule type" value="Genomic_DNA"/>
</dbReference>
<accession>A0ABR9S774</accession>
<dbReference type="InterPro" id="IPR036097">
    <property type="entry name" value="HisK_dim/P_sf"/>
</dbReference>
<keyword evidence="7" id="KW-0812">Transmembrane</keyword>
<evidence type="ECO:0000256" key="5">
    <source>
        <dbReference type="ARBA" id="ARBA00022777"/>
    </source>
</evidence>
<dbReference type="PANTHER" id="PTHR43047:SF9">
    <property type="entry name" value="HISTIDINE KINASE"/>
    <property type="match status" value="1"/>
</dbReference>
<feature type="domain" description="Response regulatory" evidence="9">
    <location>
        <begin position="480"/>
        <end position="594"/>
    </location>
</feature>
<dbReference type="PANTHER" id="PTHR43047">
    <property type="entry name" value="TWO-COMPONENT HISTIDINE PROTEIN KINASE"/>
    <property type="match status" value="1"/>
</dbReference>
<keyword evidence="3 6" id="KW-0597">Phosphoprotein</keyword>
<protein>
    <recommendedName>
        <fullName evidence="2">histidine kinase</fullName>
        <ecNumber evidence="2">2.7.13.3</ecNumber>
    </recommendedName>
</protein>
<gene>
    <name evidence="10" type="ORF">IM787_17460</name>
</gene>